<proteinExistence type="predicted"/>
<evidence type="ECO:0000313" key="2">
    <source>
        <dbReference type="Proteomes" id="UP000283946"/>
    </source>
</evidence>
<reference evidence="1 2" key="1">
    <citation type="submission" date="2018-03" db="EMBL/GenBank/DDBJ databases">
        <title>Bacteriophage NCPPB3778 and a type I-E CRISPR drive the evolution of the US Biological Select Agent, Rathayibacter toxicus.</title>
        <authorList>
            <person name="Davis E.W.II."/>
            <person name="Tabima J.F."/>
            <person name="Weisberg A.J."/>
            <person name="Dantas Lopes L."/>
            <person name="Wiseman M.S."/>
            <person name="Wiseman M.S."/>
            <person name="Pupko T."/>
            <person name="Belcher M.S."/>
            <person name="Sechler A.J."/>
            <person name="Tancos M.A."/>
            <person name="Schroeder B.K."/>
            <person name="Murray T.D."/>
            <person name="Luster D.G."/>
            <person name="Schneider W.L."/>
            <person name="Rogers E."/>
            <person name="Andreote F.D."/>
            <person name="Grunwald N.J."/>
            <person name="Putnam M.L."/>
            <person name="Chang J.H."/>
        </authorList>
    </citation>
    <scope>NUCLEOTIDE SEQUENCE [LARGE SCALE GENOMIC DNA]</scope>
    <source>
        <strain evidence="1 2">NCCPB 2253</strain>
    </source>
</reference>
<name>A0AAD1ELD0_9MICO</name>
<dbReference type="EMBL" id="CP028130">
    <property type="protein sequence ID" value="AZZ54901.1"/>
    <property type="molecule type" value="Genomic_DNA"/>
</dbReference>
<dbReference type="RefSeq" id="WP_104354088.1">
    <property type="nucleotide sequence ID" value="NZ_CP028130.1"/>
</dbReference>
<accession>A0AAD1ELD0</accession>
<dbReference type="Proteomes" id="UP000283946">
    <property type="component" value="Chromosome"/>
</dbReference>
<dbReference type="KEGG" id="ria:C7V51_02655"/>
<sequence length="488" mass="53300">MQLFDAAAYMLCVNTTIAKTPTQINALIRGIAAAALEATGGRTSYDYVRGSERSQNGTGVILVSLDTLRDQGVLSDPIATAKAQILWLLLDPELGLVRQAAERNGRVAKYRQEMIHNRLAEILEQKVLQNPSGFYDASSDNGLNLERLVRATPKFTGGGQPVLNADGSQVMQGPSEAIAWARQVLAGSLAPTTQRIFRNDQADLNSMDETVDLLARGETRNGIFSHIVNLPDSAEDSYLGTLDEEFALVLEHERGRTTGEVIDEWEQHAMGRRGVERLHADAKALHDVFVLPALCSPATATETRTLRAQVDADDTLARRAAQAFHDLITGAPRWDQRDVDNDFLALWDDYDTDTLERLLAMDAHVVDLLVRAALTLDKKPGRDRLRQPRLLIRAASGTAAWAPFATRLLDAYVAEHYEGFSDFDNRGRTAEAIAAHEQRAAAWPVLAREAMSWPGHPCGAAVTTVAGVAVWVRRIIDANVAGALADVA</sequence>
<protein>
    <submittedName>
        <fullName evidence="1">Uncharacterized protein</fullName>
    </submittedName>
</protein>
<dbReference type="AlphaFoldDB" id="A0AAD1ELD0"/>
<organism evidence="1 2">
    <name type="scientific">Rathayibacter iranicus</name>
    <dbReference type="NCBI Taxonomy" id="59737"/>
    <lineage>
        <taxon>Bacteria</taxon>
        <taxon>Bacillati</taxon>
        <taxon>Actinomycetota</taxon>
        <taxon>Actinomycetes</taxon>
        <taxon>Micrococcales</taxon>
        <taxon>Microbacteriaceae</taxon>
        <taxon>Rathayibacter</taxon>
    </lineage>
</organism>
<evidence type="ECO:0000313" key="1">
    <source>
        <dbReference type="EMBL" id="AZZ54901.1"/>
    </source>
</evidence>
<gene>
    <name evidence="1" type="ORF">C7V51_02655</name>
</gene>